<dbReference type="RefSeq" id="WP_163828487.1">
    <property type="nucleotide sequence ID" value="NZ_JAAGUX010000018.1"/>
</dbReference>
<name>A0A6P1D1W1_9NOCA</name>
<feature type="region of interest" description="Disordered" evidence="1">
    <location>
        <begin position="406"/>
        <end position="496"/>
    </location>
</feature>
<keyword evidence="5" id="KW-1185">Reference proteome</keyword>
<dbReference type="EMBL" id="JAAGUX010000018">
    <property type="protein sequence ID" value="NEW56546.1"/>
    <property type="molecule type" value="Genomic_DNA"/>
</dbReference>
<evidence type="ECO:0000256" key="1">
    <source>
        <dbReference type="SAM" id="MobiDB-lite"/>
    </source>
</evidence>
<dbReference type="Proteomes" id="UP000470876">
    <property type="component" value="Unassembled WGS sequence"/>
</dbReference>
<feature type="compositionally biased region" description="Pro residues" evidence="1">
    <location>
        <begin position="406"/>
        <end position="418"/>
    </location>
</feature>
<dbReference type="EMBL" id="JAAGUZ010000011">
    <property type="protein sequence ID" value="NEW43998.1"/>
    <property type="molecule type" value="Genomic_DNA"/>
</dbReference>
<evidence type="ECO:0000313" key="2">
    <source>
        <dbReference type="EMBL" id="NEW43998.1"/>
    </source>
</evidence>
<evidence type="ECO:0000313" key="5">
    <source>
        <dbReference type="Proteomes" id="UP000470876"/>
    </source>
</evidence>
<reference evidence="4 5" key="1">
    <citation type="submission" date="2020-01" db="EMBL/GenBank/DDBJ databases">
        <title>Genetics and antimicrobial susceptibilities of Nocardia species isolated from the soil; a comparison with species isolated from humans.</title>
        <authorList>
            <person name="Carrasco G."/>
            <person name="Monzon S."/>
            <person name="Sansegundo M."/>
            <person name="Garcia E."/>
            <person name="Garrido N."/>
            <person name="Medina M.J."/>
            <person name="Villalon P."/>
            <person name="Ramirez-Arocha A.C."/>
            <person name="Jimenez P."/>
            <person name="Cuesta I."/>
            <person name="Valdezate S."/>
        </authorList>
    </citation>
    <scope>NUCLEOTIDE SEQUENCE [LARGE SCALE GENOMIC DNA]</scope>
    <source>
        <strain evidence="2 4">CNM20110639</strain>
        <strain evidence="3 5">CNM20110649</strain>
    </source>
</reference>
<feature type="region of interest" description="Disordered" evidence="1">
    <location>
        <begin position="320"/>
        <end position="342"/>
    </location>
</feature>
<dbReference type="AlphaFoldDB" id="A0A6P1D1W1"/>
<comment type="caution">
    <text evidence="2">The sequence shown here is derived from an EMBL/GenBank/DDBJ whole genome shotgun (WGS) entry which is preliminary data.</text>
</comment>
<evidence type="ECO:0000313" key="4">
    <source>
        <dbReference type="Proteomes" id="UP000468928"/>
    </source>
</evidence>
<gene>
    <name evidence="2" type="ORF">GV789_05920</name>
    <name evidence="3" type="ORF">GV794_12910</name>
</gene>
<dbReference type="Proteomes" id="UP000468928">
    <property type="component" value="Unassembled WGS sequence"/>
</dbReference>
<protein>
    <submittedName>
        <fullName evidence="2">Uncharacterized protein</fullName>
    </submittedName>
</protein>
<sequence length="584" mass="58485">MGFLGFTWADTGSFVGGMVGAAVLGPPGAMLGSTAGSFLGGVVGDDRDAGSAAEEAVVAGIGAAGGAWAANLGGKLLKDGITAAATKALPTAAARRVETGAAKTLLPWNKYEGSLLGALAGGFGGYEVSPQARPPVTIDTIDIGNGGCPVAMGGLQMPLQLSRPIADSYQRLPGYLCDVWRNFGSGSPSTTPAPVPPPLIGDAAHGGIATYADRARALDTAIAGFAALDRKVAGIVAESAEVAEQGRDAVSTVIANANRAAAETPSGNADQHALDLLHNAFTAGSQILTHAITATGDTAGRADRLTAELRKLRADFDEHFASHRKPSASTPPQRQEPDDVARTPEVSIDIGGAVVGPIVIAPAPAPPPVPAPAPPLVPAPAPPPVPAPAPTPIPAPAPPPVAVAPPPSEPVVPAPDPVSLPRQSASPRPSHEAPVVISQPGRTADPPRVVPLSPVPVPSAPEAGTPPLASAGSTPERDSPPQEWIVSAPESVSPPATTVVPVTPWSAATVPPDARWPAVSAPMPPSSPQLTTTPWTSWMKMTSPAVAGTPHAATATPASDEHSAPGADSLLATIYAEAFALGAR</sequence>
<organism evidence="2 4">
    <name type="scientific">Nocardia cyriacigeorgica</name>
    <dbReference type="NCBI Taxonomy" id="135487"/>
    <lineage>
        <taxon>Bacteria</taxon>
        <taxon>Bacillati</taxon>
        <taxon>Actinomycetota</taxon>
        <taxon>Actinomycetes</taxon>
        <taxon>Mycobacteriales</taxon>
        <taxon>Nocardiaceae</taxon>
        <taxon>Nocardia</taxon>
    </lineage>
</organism>
<proteinExistence type="predicted"/>
<evidence type="ECO:0000313" key="3">
    <source>
        <dbReference type="EMBL" id="NEW56546.1"/>
    </source>
</evidence>
<accession>A0A6P1D1W1</accession>